<protein>
    <submittedName>
        <fullName evidence="3">Competence protein CoiA</fullName>
    </submittedName>
</protein>
<dbReference type="RefSeq" id="WP_164506945.1">
    <property type="nucleotide sequence ID" value="NZ_JBHTOP010000026.1"/>
</dbReference>
<dbReference type="InterPro" id="IPR057253">
    <property type="entry name" value="CoiA-like_N"/>
</dbReference>
<sequence>MNYAYDQNRQLIYLTTPQQAQQLMTQTEDTFNCPDCGQALVIRFSTTGRPFFSHQQKQPLANLESQLHQFGKQVLMQGLTQLEIAAKLEVTSQNKARRADVAVLYKGQKIALEWQCAQISTASIYRRTQSYQRQGIMVYWLLGPRYHFNGRLTQAQRQFLNYRKDLGFYLVFFDPKRANFCLIHHIRQLELTTKVIYQRQYLTLTQGLSCLIKGAGLPVKRVPTLDTRTVQMKRQCINQKLQRRDKRFQALQAQCYKAHHQLQQLPASCFEAQGLPPLYPGAGCIVNVQLLLILERQSHWTYTAIYREFEQLLLPGQTTVLHKKYWVDRLLKALLARFLDEKILQFSDQRFKVDAIRLQGW</sequence>
<reference evidence="4" key="1">
    <citation type="journal article" date="2019" name="Int. J. Syst. Evol. Microbiol.">
        <title>The Global Catalogue of Microorganisms (GCM) 10K type strain sequencing project: providing services to taxonomists for standard genome sequencing and annotation.</title>
        <authorList>
            <consortium name="The Broad Institute Genomics Platform"/>
            <consortium name="The Broad Institute Genome Sequencing Center for Infectious Disease"/>
            <person name="Wu L."/>
            <person name="Ma J."/>
        </authorList>
    </citation>
    <scope>NUCLEOTIDE SEQUENCE [LARGE SCALE GENOMIC DNA]</scope>
    <source>
        <strain evidence="4">CCM 8896</strain>
    </source>
</reference>
<dbReference type="Pfam" id="PF06054">
    <property type="entry name" value="CoiA_nuc"/>
    <property type="match status" value="1"/>
</dbReference>
<dbReference type="Pfam" id="PF25164">
    <property type="entry name" value="CoiA_N"/>
    <property type="match status" value="1"/>
</dbReference>
<dbReference type="Proteomes" id="UP001597267">
    <property type="component" value="Unassembled WGS sequence"/>
</dbReference>
<organism evidence="3 4">
    <name type="scientific">Agrilactobacillus yilanensis</name>
    <dbReference type="NCBI Taxonomy" id="2485997"/>
    <lineage>
        <taxon>Bacteria</taxon>
        <taxon>Bacillati</taxon>
        <taxon>Bacillota</taxon>
        <taxon>Bacilli</taxon>
        <taxon>Lactobacillales</taxon>
        <taxon>Lactobacillaceae</taxon>
        <taxon>Agrilactobacillus</taxon>
    </lineage>
</organism>
<comment type="caution">
    <text evidence="3">The sequence shown here is derived from an EMBL/GenBank/DDBJ whole genome shotgun (WGS) entry which is preliminary data.</text>
</comment>
<dbReference type="EMBL" id="JBHTOP010000026">
    <property type="protein sequence ID" value="MFD1672465.1"/>
    <property type="molecule type" value="Genomic_DNA"/>
</dbReference>
<gene>
    <name evidence="3" type="ORF">ACFQ5M_10170</name>
</gene>
<feature type="domain" description="Competence protein CoiA-like N-terminal" evidence="2">
    <location>
        <begin position="20"/>
        <end position="58"/>
    </location>
</feature>
<evidence type="ECO:0000259" key="2">
    <source>
        <dbReference type="Pfam" id="PF25164"/>
    </source>
</evidence>
<proteinExistence type="predicted"/>
<evidence type="ECO:0000259" key="1">
    <source>
        <dbReference type="Pfam" id="PF06054"/>
    </source>
</evidence>
<accession>A0ABW4J919</accession>
<feature type="domain" description="Competence protein CoiA nuclease-like" evidence="1">
    <location>
        <begin position="64"/>
        <end position="203"/>
    </location>
</feature>
<dbReference type="InterPro" id="IPR010330">
    <property type="entry name" value="CoiA_nuc"/>
</dbReference>
<evidence type="ECO:0000313" key="3">
    <source>
        <dbReference type="EMBL" id="MFD1672465.1"/>
    </source>
</evidence>
<keyword evidence="4" id="KW-1185">Reference proteome</keyword>
<evidence type="ECO:0000313" key="4">
    <source>
        <dbReference type="Proteomes" id="UP001597267"/>
    </source>
</evidence>
<name>A0ABW4J919_9LACO</name>